<dbReference type="Proteomes" id="UP001302321">
    <property type="component" value="Unassembled WGS sequence"/>
</dbReference>
<protein>
    <submittedName>
        <fullName evidence="3">Uncharacterized protein</fullName>
    </submittedName>
</protein>
<evidence type="ECO:0000313" key="4">
    <source>
        <dbReference type="Proteomes" id="UP001302321"/>
    </source>
</evidence>
<keyword evidence="4" id="KW-1185">Reference proteome</keyword>
<organism evidence="3 4">
    <name type="scientific">Triangularia setosa</name>
    <dbReference type="NCBI Taxonomy" id="2587417"/>
    <lineage>
        <taxon>Eukaryota</taxon>
        <taxon>Fungi</taxon>
        <taxon>Dikarya</taxon>
        <taxon>Ascomycota</taxon>
        <taxon>Pezizomycotina</taxon>
        <taxon>Sordariomycetes</taxon>
        <taxon>Sordariomycetidae</taxon>
        <taxon>Sordariales</taxon>
        <taxon>Podosporaceae</taxon>
        <taxon>Triangularia</taxon>
    </lineage>
</organism>
<dbReference type="AlphaFoldDB" id="A0AAN6VWX4"/>
<feature type="region of interest" description="Disordered" evidence="2">
    <location>
        <begin position="1"/>
        <end position="26"/>
    </location>
</feature>
<feature type="coiled-coil region" evidence="1">
    <location>
        <begin position="135"/>
        <end position="197"/>
    </location>
</feature>
<dbReference type="EMBL" id="MU866594">
    <property type="protein sequence ID" value="KAK4171284.1"/>
    <property type="molecule type" value="Genomic_DNA"/>
</dbReference>
<accession>A0AAN6VWX4</accession>
<evidence type="ECO:0000256" key="2">
    <source>
        <dbReference type="SAM" id="MobiDB-lite"/>
    </source>
</evidence>
<sequence>MPNIPLNTHGQPLTAPKPPSWTHHPSSQPQLNAYITRIVLSNGYVAYRAELAVWFPDYKYLYRAPCPQPPLARWRDEDEHWRHNNQSRVKWNLRPAFLLHKLLTVSEGFPLNRNDCWPRNCAAKKGHLFDVKIPNLALSQIRREQEEQKREVEETVWWLKFDCRAVPEEMRAVIQQEDEEKEKVEREREEKERLEGGRMVQRGEVKVWRKEPRFRGSGRVVVLDDPVRNGLEVAFSGEVLPSDFWKVNGRWRAQSKEEEECEDELSLADILRDEPAYTVRTVARRGEKRVTKNTVKKTVSFKTPLVEEIPYLQPPELLHPDSASDYELSIGSDSGCEYDSFLDFSEDEAQGWVPVMVREDHEEEEEGWVSLSGSWMMLGGVQENKRMVKM</sequence>
<feature type="compositionally biased region" description="Polar residues" evidence="2">
    <location>
        <begin position="1"/>
        <end position="11"/>
    </location>
</feature>
<evidence type="ECO:0000313" key="3">
    <source>
        <dbReference type="EMBL" id="KAK4171284.1"/>
    </source>
</evidence>
<comment type="caution">
    <text evidence="3">The sequence shown here is derived from an EMBL/GenBank/DDBJ whole genome shotgun (WGS) entry which is preliminary data.</text>
</comment>
<evidence type="ECO:0000256" key="1">
    <source>
        <dbReference type="SAM" id="Coils"/>
    </source>
</evidence>
<keyword evidence="1" id="KW-0175">Coiled coil</keyword>
<gene>
    <name evidence="3" type="ORF">QBC36DRAFT_249878</name>
</gene>
<reference evidence="3" key="2">
    <citation type="submission" date="2023-05" db="EMBL/GenBank/DDBJ databases">
        <authorList>
            <consortium name="Lawrence Berkeley National Laboratory"/>
            <person name="Steindorff A."/>
            <person name="Hensen N."/>
            <person name="Bonometti L."/>
            <person name="Westerberg I."/>
            <person name="Brannstrom I.O."/>
            <person name="Guillou S."/>
            <person name="Cros-Aarteil S."/>
            <person name="Calhoun S."/>
            <person name="Haridas S."/>
            <person name="Kuo A."/>
            <person name="Mondo S."/>
            <person name="Pangilinan J."/>
            <person name="Riley R."/>
            <person name="Labutti K."/>
            <person name="Andreopoulos B."/>
            <person name="Lipzen A."/>
            <person name="Chen C."/>
            <person name="Yanf M."/>
            <person name="Daum C."/>
            <person name="Ng V."/>
            <person name="Clum A."/>
            <person name="Ohm R."/>
            <person name="Martin F."/>
            <person name="Silar P."/>
            <person name="Natvig D."/>
            <person name="Lalanne C."/>
            <person name="Gautier V."/>
            <person name="Ament-Velasquez S.L."/>
            <person name="Kruys A."/>
            <person name="Hutchinson M.I."/>
            <person name="Powell A.J."/>
            <person name="Barry K."/>
            <person name="Miller A.N."/>
            <person name="Grigoriev I.V."/>
            <person name="Debuchy R."/>
            <person name="Gladieux P."/>
            <person name="Thoren M.H."/>
            <person name="Johannesson H."/>
        </authorList>
    </citation>
    <scope>NUCLEOTIDE SEQUENCE</scope>
    <source>
        <strain evidence="3">CBS 892.96</strain>
    </source>
</reference>
<proteinExistence type="predicted"/>
<reference evidence="3" key="1">
    <citation type="journal article" date="2023" name="Mol. Phylogenet. Evol.">
        <title>Genome-scale phylogeny and comparative genomics of the fungal order Sordariales.</title>
        <authorList>
            <person name="Hensen N."/>
            <person name="Bonometti L."/>
            <person name="Westerberg I."/>
            <person name="Brannstrom I.O."/>
            <person name="Guillou S."/>
            <person name="Cros-Aarteil S."/>
            <person name="Calhoun S."/>
            <person name="Haridas S."/>
            <person name="Kuo A."/>
            <person name="Mondo S."/>
            <person name="Pangilinan J."/>
            <person name="Riley R."/>
            <person name="LaButti K."/>
            <person name="Andreopoulos B."/>
            <person name="Lipzen A."/>
            <person name="Chen C."/>
            <person name="Yan M."/>
            <person name="Daum C."/>
            <person name="Ng V."/>
            <person name="Clum A."/>
            <person name="Steindorff A."/>
            <person name="Ohm R.A."/>
            <person name="Martin F."/>
            <person name="Silar P."/>
            <person name="Natvig D.O."/>
            <person name="Lalanne C."/>
            <person name="Gautier V."/>
            <person name="Ament-Velasquez S.L."/>
            <person name="Kruys A."/>
            <person name="Hutchinson M.I."/>
            <person name="Powell A.J."/>
            <person name="Barry K."/>
            <person name="Miller A.N."/>
            <person name="Grigoriev I.V."/>
            <person name="Debuchy R."/>
            <person name="Gladieux P."/>
            <person name="Hiltunen Thoren M."/>
            <person name="Johannesson H."/>
        </authorList>
    </citation>
    <scope>NUCLEOTIDE SEQUENCE</scope>
    <source>
        <strain evidence="3">CBS 892.96</strain>
    </source>
</reference>
<name>A0AAN6VWX4_9PEZI</name>